<keyword evidence="4" id="KW-1185">Reference proteome</keyword>
<name>A0A544VSD3_9MYCO</name>
<protein>
    <submittedName>
        <fullName evidence="3">DUF4245 domain-containing protein</fullName>
    </submittedName>
</protein>
<dbReference type="InterPro" id="IPR025339">
    <property type="entry name" value="DUF4245"/>
</dbReference>
<reference evidence="3 4" key="1">
    <citation type="submission" date="2018-10" db="EMBL/GenBank/DDBJ databases">
        <title>Draft genome of Mycobacterium hodleri strain B.</title>
        <authorList>
            <person name="Amande T.J."/>
            <person name="Mcgenity T.J."/>
        </authorList>
    </citation>
    <scope>NUCLEOTIDE SEQUENCE [LARGE SCALE GENOMIC DNA]</scope>
    <source>
        <strain evidence="3 4">B</strain>
    </source>
</reference>
<gene>
    <name evidence="3" type="ORF">D8S82_29795</name>
</gene>
<dbReference type="EMBL" id="VIFX01000056">
    <property type="protein sequence ID" value="TQR82903.1"/>
    <property type="molecule type" value="Genomic_DNA"/>
</dbReference>
<dbReference type="Pfam" id="PF14030">
    <property type="entry name" value="DUF4245"/>
    <property type="match status" value="1"/>
</dbReference>
<dbReference type="AlphaFoldDB" id="A0A544VSD3"/>
<feature type="region of interest" description="Disordered" evidence="1">
    <location>
        <begin position="114"/>
        <end position="137"/>
    </location>
</feature>
<evidence type="ECO:0000313" key="3">
    <source>
        <dbReference type="EMBL" id="TQR82903.1"/>
    </source>
</evidence>
<sequence>MATSRWRKKHQAQSCADSPINRSQVGSWDTGRVTTPQAAPEPKPAKSRLLQDGRDMFWSMAPLVLVCIVLAGILGMCSFAPNGPGQGPVLPYDTTAAMKADAETLKIPIRQPQLPEGWRANSGSRASIDGGRTENGRPARAVISRTGFLAPTGMFISLIQSDADEQSLVRWVDTNVVPTGTQDVDGVRWIVYEGGDDSRPVWTTRLKGPTGPAQIAVTGPAGTGEYRTLAKATQSQPPLPVV</sequence>
<proteinExistence type="predicted"/>
<evidence type="ECO:0000256" key="2">
    <source>
        <dbReference type="SAM" id="Phobius"/>
    </source>
</evidence>
<keyword evidence="2" id="KW-0812">Transmembrane</keyword>
<accession>A0A544VSD3</accession>
<feature type="compositionally biased region" description="Basic residues" evidence="1">
    <location>
        <begin position="1"/>
        <end position="11"/>
    </location>
</feature>
<feature type="transmembrane region" description="Helical" evidence="2">
    <location>
        <begin position="56"/>
        <end position="76"/>
    </location>
</feature>
<feature type="compositionally biased region" description="Polar residues" evidence="1">
    <location>
        <begin position="12"/>
        <end position="37"/>
    </location>
</feature>
<evidence type="ECO:0000313" key="4">
    <source>
        <dbReference type="Proteomes" id="UP000315759"/>
    </source>
</evidence>
<dbReference type="Proteomes" id="UP000315759">
    <property type="component" value="Unassembled WGS sequence"/>
</dbReference>
<keyword evidence="2" id="KW-0472">Membrane</keyword>
<keyword evidence="2" id="KW-1133">Transmembrane helix</keyword>
<evidence type="ECO:0000256" key="1">
    <source>
        <dbReference type="SAM" id="MobiDB-lite"/>
    </source>
</evidence>
<feature type="region of interest" description="Disordered" evidence="1">
    <location>
        <begin position="1"/>
        <end position="47"/>
    </location>
</feature>
<comment type="caution">
    <text evidence="3">The sequence shown here is derived from an EMBL/GenBank/DDBJ whole genome shotgun (WGS) entry which is preliminary data.</text>
</comment>
<organism evidence="3 4">
    <name type="scientific">Mycolicibacterium hodleri</name>
    <dbReference type="NCBI Taxonomy" id="49897"/>
    <lineage>
        <taxon>Bacteria</taxon>
        <taxon>Bacillati</taxon>
        <taxon>Actinomycetota</taxon>
        <taxon>Actinomycetes</taxon>
        <taxon>Mycobacteriales</taxon>
        <taxon>Mycobacteriaceae</taxon>
        <taxon>Mycolicibacterium</taxon>
    </lineage>
</organism>